<dbReference type="InterPro" id="IPR027094">
    <property type="entry name" value="Mitofusin_fam"/>
</dbReference>
<evidence type="ECO:0000256" key="1">
    <source>
        <dbReference type="ARBA" id="ARBA00004370"/>
    </source>
</evidence>
<feature type="coiled-coil region" evidence="6">
    <location>
        <begin position="334"/>
        <end position="368"/>
    </location>
</feature>
<reference evidence="8 9" key="1">
    <citation type="submission" date="2022-03" db="EMBL/GenBank/DDBJ databases">
        <authorList>
            <person name="Jo J.-H."/>
            <person name="Im W.-T."/>
        </authorList>
    </citation>
    <scope>NUCLEOTIDE SEQUENCE [LARGE SCALE GENOMIC DNA]</scope>
    <source>
        <strain evidence="8 9">MA9</strain>
    </source>
</reference>
<dbReference type="PANTHER" id="PTHR10465:SF0">
    <property type="entry name" value="SARCALUMENIN"/>
    <property type="match status" value="1"/>
</dbReference>
<keyword evidence="6" id="KW-0175">Coiled coil</keyword>
<evidence type="ECO:0000256" key="2">
    <source>
        <dbReference type="ARBA" id="ARBA00022741"/>
    </source>
</evidence>
<evidence type="ECO:0000256" key="3">
    <source>
        <dbReference type="ARBA" id="ARBA00022801"/>
    </source>
</evidence>
<proteinExistence type="predicted"/>
<protein>
    <submittedName>
        <fullName evidence="8">Dynamin family protein</fullName>
    </submittedName>
</protein>
<name>A0ABS9UAV1_9BACL</name>
<evidence type="ECO:0000256" key="4">
    <source>
        <dbReference type="ARBA" id="ARBA00023134"/>
    </source>
</evidence>
<evidence type="ECO:0000313" key="8">
    <source>
        <dbReference type="EMBL" id="MCH7321482.1"/>
    </source>
</evidence>
<dbReference type="PANTHER" id="PTHR10465">
    <property type="entry name" value="TRANSMEMBRANE GTPASE FZO1"/>
    <property type="match status" value="1"/>
</dbReference>
<dbReference type="Gene3D" id="3.40.50.300">
    <property type="entry name" value="P-loop containing nucleotide triphosphate hydrolases"/>
    <property type="match status" value="1"/>
</dbReference>
<keyword evidence="5" id="KW-0472">Membrane</keyword>
<keyword evidence="9" id="KW-1185">Reference proteome</keyword>
<evidence type="ECO:0000256" key="5">
    <source>
        <dbReference type="ARBA" id="ARBA00023136"/>
    </source>
</evidence>
<organism evidence="8 9">
    <name type="scientific">Solibacillus palustris</name>
    <dbReference type="NCBI Taxonomy" id="2908203"/>
    <lineage>
        <taxon>Bacteria</taxon>
        <taxon>Bacillati</taxon>
        <taxon>Bacillota</taxon>
        <taxon>Bacilli</taxon>
        <taxon>Bacillales</taxon>
        <taxon>Caryophanaceae</taxon>
        <taxon>Solibacillus</taxon>
    </lineage>
</organism>
<sequence length="639" mass="72725">MQNMQHFEDAKNKLLSNLLLAQRFVEQQASTQIQESMRTIYNTLQREQFEVIVVGEFSNGKSTFINALLRDMVLPTSNVPTTSFINKINYAKEPNFKICFDNGKKQQLDKDEFLSYVSEDKQKFDQVKEAMLQKLNPLAKQATHLEIGYPTDICANNIVIIDSPGTNDMDERRVQITDEYIPKSDAAIFVLNAKKIFSASERAFLQRIMDADIQKIFFVINFKDAIKTEEDYKAIEDLVLSNLPTGLKVPKVHFVSALHALQHYVPPVISDNNPRARRRQANRLPLVETGMPELEQALFRFLTKDSGTAKIAKPVQRAVRLLREVIDQHLSFEIRSLSESIANIEQHVQEIRMKLQQEENNLQSNSKAFHRKVESESNQIVAWYKSEIVKISATAKNVLEEGLRKGEEPETIKTNIDFKTGPLEKKLNMGLKERTNKMTNHLVATELQGVSNNISSLTQGLFESSTVTSEWSGDITMSLQPEKIMNGMVVGGLLAGSASVILSGGFFGWTTLAASLGAGVGGAAVHAYNNSRDVEDQLRKQVRERYEKGLTRRAKEIEKSFEQLASEMRINYEQHTHQLIETERKRADKILANQKLSADEQEKKIHHLKQQQKLGESIIYQLNTIYQDYTKQEDLNLYV</sequence>
<keyword evidence="3" id="KW-0378">Hydrolase</keyword>
<keyword evidence="4" id="KW-0342">GTP-binding</keyword>
<dbReference type="SUPFAM" id="SSF52540">
    <property type="entry name" value="P-loop containing nucleoside triphosphate hydrolases"/>
    <property type="match status" value="1"/>
</dbReference>
<dbReference type="RefSeq" id="WP_241368509.1">
    <property type="nucleotide sequence ID" value="NZ_JAKZFC010000001.1"/>
</dbReference>
<dbReference type="Proteomes" id="UP001316087">
    <property type="component" value="Unassembled WGS sequence"/>
</dbReference>
<accession>A0ABS9UAV1</accession>
<dbReference type="InterPro" id="IPR045063">
    <property type="entry name" value="Dynamin_N"/>
</dbReference>
<dbReference type="CDD" id="cd09912">
    <property type="entry name" value="DLP_2"/>
    <property type="match status" value="1"/>
</dbReference>
<evidence type="ECO:0000256" key="6">
    <source>
        <dbReference type="SAM" id="Coils"/>
    </source>
</evidence>
<keyword evidence="2" id="KW-0547">Nucleotide-binding</keyword>
<evidence type="ECO:0000313" key="9">
    <source>
        <dbReference type="Proteomes" id="UP001316087"/>
    </source>
</evidence>
<evidence type="ECO:0000259" key="7">
    <source>
        <dbReference type="Pfam" id="PF00350"/>
    </source>
</evidence>
<gene>
    <name evidence="8" type="ORF">LZ480_06200</name>
</gene>
<dbReference type="Pfam" id="PF00350">
    <property type="entry name" value="Dynamin_N"/>
    <property type="match status" value="1"/>
</dbReference>
<dbReference type="InterPro" id="IPR027417">
    <property type="entry name" value="P-loop_NTPase"/>
</dbReference>
<feature type="domain" description="Dynamin N-terminal" evidence="7">
    <location>
        <begin position="51"/>
        <end position="221"/>
    </location>
</feature>
<dbReference type="EMBL" id="JAKZFC010000001">
    <property type="protein sequence ID" value="MCH7321482.1"/>
    <property type="molecule type" value="Genomic_DNA"/>
</dbReference>
<comment type="caution">
    <text evidence="8">The sequence shown here is derived from an EMBL/GenBank/DDBJ whole genome shotgun (WGS) entry which is preliminary data.</text>
</comment>
<comment type="subcellular location">
    <subcellularLocation>
        <location evidence="1">Membrane</location>
    </subcellularLocation>
</comment>